<sequence length="235" mass="26885">MALPRRTKGLKAALVAIVALATAAACAGSASSERPGAFDYWILALSWSPQFCRAQPSSEQCETARGFIVHGLWPQHERGYPESCGQRERVPEELIERMSPLMPSAALVNGQWRKHGTCSGLDMKDYFFNVERAWRTVVVPPEYRDMQTTMHTSVRDIENRFIELTPGLTRESVAVQCSGRWLREVRICLDRDFRPRACGLDVEDRCRSEVHIRPVRGRVVRRRPKKSFQTRNVWV</sequence>
<dbReference type="CDD" id="cd01062">
    <property type="entry name" value="RNase_T2_prok"/>
    <property type="match status" value="1"/>
</dbReference>
<protein>
    <submittedName>
        <fullName evidence="4">Ribonuclease T2</fullName>
    </submittedName>
</protein>
<name>A0A318EK45_9GAMM</name>
<dbReference type="PROSITE" id="PS00530">
    <property type="entry name" value="RNASE_T2_1"/>
    <property type="match status" value="1"/>
</dbReference>
<dbReference type="Pfam" id="PF00445">
    <property type="entry name" value="Ribonuclease_T2"/>
    <property type="match status" value="1"/>
</dbReference>
<dbReference type="Proteomes" id="UP000248330">
    <property type="component" value="Unassembled WGS sequence"/>
</dbReference>
<dbReference type="PROSITE" id="PS51257">
    <property type="entry name" value="PROKAR_LIPOPROTEIN"/>
    <property type="match status" value="1"/>
</dbReference>
<dbReference type="GO" id="GO:0006401">
    <property type="term" value="P:RNA catabolic process"/>
    <property type="evidence" value="ECO:0007669"/>
    <property type="project" value="UniProtKB-ARBA"/>
</dbReference>
<dbReference type="AlphaFoldDB" id="A0A318EK45"/>
<keyword evidence="3" id="KW-0732">Signal</keyword>
<accession>A0A318EK45</accession>
<dbReference type="GO" id="GO:0033897">
    <property type="term" value="F:ribonuclease T2 activity"/>
    <property type="evidence" value="ECO:0007669"/>
    <property type="project" value="InterPro"/>
</dbReference>
<dbReference type="EMBL" id="QICN01000001">
    <property type="protein sequence ID" value="PXV71571.1"/>
    <property type="molecule type" value="Genomic_DNA"/>
</dbReference>
<dbReference type="OrthoDB" id="4720638at2"/>
<evidence type="ECO:0000313" key="4">
    <source>
        <dbReference type="EMBL" id="PXV71571.1"/>
    </source>
</evidence>
<dbReference type="PANTHER" id="PTHR11240">
    <property type="entry name" value="RIBONUCLEASE T2"/>
    <property type="match status" value="1"/>
</dbReference>
<dbReference type="SUPFAM" id="SSF55895">
    <property type="entry name" value="Ribonuclease Rh-like"/>
    <property type="match status" value="1"/>
</dbReference>
<dbReference type="Gene3D" id="3.90.730.10">
    <property type="entry name" value="Ribonuclease T2-like"/>
    <property type="match status" value="1"/>
</dbReference>
<feature type="chain" id="PRO_5016458951" evidence="3">
    <location>
        <begin position="28"/>
        <end position="235"/>
    </location>
</feature>
<reference evidence="4 5" key="1">
    <citation type="submission" date="2018-04" db="EMBL/GenBank/DDBJ databases">
        <title>Genomic Encyclopedia of Type Strains, Phase IV (KMG-IV): sequencing the most valuable type-strain genomes for metagenomic binning, comparative biology and taxonomic classification.</title>
        <authorList>
            <person name="Goeker M."/>
        </authorList>
    </citation>
    <scope>NUCLEOTIDE SEQUENCE [LARGE SCALE GENOMIC DNA]</scope>
    <source>
        <strain evidence="4 5">DSM 104150</strain>
    </source>
</reference>
<comment type="similarity">
    <text evidence="1 2">Belongs to the RNase T2 family.</text>
</comment>
<evidence type="ECO:0000256" key="3">
    <source>
        <dbReference type="SAM" id="SignalP"/>
    </source>
</evidence>
<evidence type="ECO:0000256" key="2">
    <source>
        <dbReference type="RuleBase" id="RU004328"/>
    </source>
</evidence>
<comment type="caution">
    <text evidence="4">The sequence shown here is derived from an EMBL/GenBank/DDBJ whole genome shotgun (WGS) entry which is preliminary data.</text>
</comment>
<dbReference type="PANTHER" id="PTHR11240:SF22">
    <property type="entry name" value="RIBONUCLEASE T2"/>
    <property type="match status" value="1"/>
</dbReference>
<gene>
    <name evidence="4" type="ORF">C8D93_101625</name>
</gene>
<organism evidence="4 5">
    <name type="scientific">Sinimarinibacterium flocculans</name>
    <dbReference type="NCBI Taxonomy" id="985250"/>
    <lineage>
        <taxon>Bacteria</taxon>
        <taxon>Pseudomonadati</taxon>
        <taxon>Pseudomonadota</taxon>
        <taxon>Gammaproteobacteria</taxon>
        <taxon>Nevskiales</taxon>
        <taxon>Nevskiaceae</taxon>
        <taxon>Sinimarinibacterium</taxon>
    </lineage>
</organism>
<proteinExistence type="inferred from homology"/>
<dbReference type="InterPro" id="IPR018188">
    <property type="entry name" value="RNase_T2_His_AS_1"/>
</dbReference>
<evidence type="ECO:0000256" key="1">
    <source>
        <dbReference type="ARBA" id="ARBA00007469"/>
    </source>
</evidence>
<feature type="signal peptide" evidence="3">
    <location>
        <begin position="1"/>
        <end position="27"/>
    </location>
</feature>
<evidence type="ECO:0000313" key="5">
    <source>
        <dbReference type="Proteomes" id="UP000248330"/>
    </source>
</evidence>
<keyword evidence="5" id="KW-1185">Reference proteome</keyword>
<dbReference type="InterPro" id="IPR036430">
    <property type="entry name" value="RNase_T2-like_sf"/>
</dbReference>
<dbReference type="GO" id="GO:0003723">
    <property type="term" value="F:RNA binding"/>
    <property type="evidence" value="ECO:0007669"/>
    <property type="project" value="InterPro"/>
</dbReference>
<dbReference type="InterPro" id="IPR039378">
    <property type="entry name" value="RNase_T2_prok"/>
</dbReference>
<dbReference type="RefSeq" id="WP_110263676.1">
    <property type="nucleotide sequence ID" value="NZ_CAKZQT010000007.1"/>
</dbReference>
<dbReference type="InterPro" id="IPR001568">
    <property type="entry name" value="RNase_T2-like"/>
</dbReference>